<protein>
    <submittedName>
        <fullName evidence="5">Tetratricopeptide repeat protein</fullName>
    </submittedName>
</protein>
<dbReference type="PROSITE" id="PS50005">
    <property type="entry name" value="TPR"/>
    <property type="match status" value="4"/>
</dbReference>
<dbReference type="InterPro" id="IPR011990">
    <property type="entry name" value="TPR-like_helical_dom_sf"/>
</dbReference>
<feature type="non-terminal residue" evidence="5">
    <location>
        <position position="1"/>
    </location>
</feature>
<reference evidence="5" key="1">
    <citation type="journal article" date="2020" name="mSystems">
        <title>Genome- and Community-Level Interaction Insights into Carbon Utilization and Element Cycling Functions of Hydrothermarchaeota in Hydrothermal Sediment.</title>
        <authorList>
            <person name="Zhou Z."/>
            <person name="Liu Y."/>
            <person name="Xu W."/>
            <person name="Pan J."/>
            <person name="Luo Z.H."/>
            <person name="Li M."/>
        </authorList>
    </citation>
    <scope>NUCLEOTIDE SEQUENCE [LARGE SCALE GENOMIC DNA]</scope>
    <source>
        <strain evidence="5">SpSt-1233</strain>
    </source>
</reference>
<dbReference type="AlphaFoldDB" id="A0A7V2F3T1"/>
<dbReference type="Pfam" id="PF13174">
    <property type="entry name" value="TPR_6"/>
    <property type="match status" value="2"/>
</dbReference>
<dbReference type="Gene3D" id="1.25.40.10">
    <property type="entry name" value="Tetratricopeptide repeat domain"/>
    <property type="match status" value="2"/>
</dbReference>
<evidence type="ECO:0000256" key="4">
    <source>
        <dbReference type="SAM" id="SignalP"/>
    </source>
</evidence>
<organism evidence="5">
    <name type="scientific">Eiseniibacteriota bacterium</name>
    <dbReference type="NCBI Taxonomy" id="2212470"/>
    <lineage>
        <taxon>Bacteria</taxon>
        <taxon>Candidatus Eiseniibacteriota</taxon>
    </lineage>
</organism>
<evidence type="ECO:0000313" key="5">
    <source>
        <dbReference type="EMBL" id="HER44087.1"/>
    </source>
</evidence>
<dbReference type="GO" id="GO:0035269">
    <property type="term" value="P:protein O-linked glycosylation via mannose"/>
    <property type="evidence" value="ECO:0007669"/>
    <property type="project" value="TreeGrafter"/>
</dbReference>
<accession>A0A7V2F3T1</accession>
<dbReference type="InterPro" id="IPR019734">
    <property type="entry name" value="TPR_rpt"/>
</dbReference>
<dbReference type="SMART" id="SM00028">
    <property type="entry name" value="TPR"/>
    <property type="match status" value="7"/>
</dbReference>
<keyword evidence="1" id="KW-0677">Repeat</keyword>
<dbReference type="PANTHER" id="PTHR44227:SF3">
    <property type="entry name" value="PROTEIN O-MANNOSYL-TRANSFERASE TMTC4"/>
    <property type="match status" value="1"/>
</dbReference>
<dbReference type="InterPro" id="IPR052346">
    <property type="entry name" value="O-mannosyl-transferase_TMTC"/>
</dbReference>
<keyword evidence="2 3" id="KW-0802">TPR repeat</keyword>
<evidence type="ECO:0000256" key="3">
    <source>
        <dbReference type="PROSITE-ProRule" id="PRU00339"/>
    </source>
</evidence>
<keyword evidence="4" id="KW-0732">Signal</keyword>
<dbReference type="PANTHER" id="PTHR44227">
    <property type="match status" value="1"/>
</dbReference>
<dbReference type="Pfam" id="PF14559">
    <property type="entry name" value="TPR_19"/>
    <property type="match status" value="1"/>
</dbReference>
<feature type="repeat" description="TPR" evidence="3">
    <location>
        <begin position="57"/>
        <end position="90"/>
    </location>
</feature>
<evidence type="ECO:0000256" key="1">
    <source>
        <dbReference type="ARBA" id="ARBA00022737"/>
    </source>
</evidence>
<sequence length="376" mass="42646">MKRVHIAVLCLFMLLPVSCGDSALKYYNLGVEAADRDDLDEAIRNWRRSAEINPSDPDTRYNLGMALLEKKEYGEAEENLKAAAGIDSDDYRLQYGLGKALEMQGKYSQAKKAYRYSISLKSNFHPPYSGLGAIALKQELYSTAEKYASDALRYAPHDARANLVLAEAYYMQQNYSAAYAQLISMRAWLSAEPDYLLLLGKVMNSRHMYADAIQTLITAREAGKSGSDLYLNLGTAYYETGDFKNAHENYRLAIYRDEQNVQAWTGLARTEFELDHLDESLKAWNRAKALDPVDPEIDLGMAVTLIRTREFEKAVSVLEKLNAKGNAPPRTLYYLGHSYMRLGRTDDARKSFILFLDKWQGDETLSEEVREILVTL</sequence>
<name>A0A7V2F3T1_UNCEI</name>
<dbReference type="SUPFAM" id="SSF48452">
    <property type="entry name" value="TPR-like"/>
    <property type="match status" value="1"/>
</dbReference>
<proteinExistence type="predicted"/>
<gene>
    <name evidence="5" type="ORF">ENO08_06475</name>
</gene>
<dbReference type="GO" id="GO:0000030">
    <property type="term" value="F:mannosyltransferase activity"/>
    <property type="evidence" value="ECO:0007669"/>
    <property type="project" value="TreeGrafter"/>
</dbReference>
<dbReference type="Pfam" id="PF13432">
    <property type="entry name" value="TPR_16"/>
    <property type="match status" value="2"/>
</dbReference>
<feature type="chain" id="PRO_5031539505" evidence="4">
    <location>
        <begin position="20"/>
        <end position="376"/>
    </location>
</feature>
<dbReference type="Proteomes" id="UP000886069">
    <property type="component" value="Unassembled WGS sequence"/>
</dbReference>
<dbReference type="GO" id="GO:0030968">
    <property type="term" value="P:endoplasmic reticulum unfolded protein response"/>
    <property type="evidence" value="ECO:0007669"/>
    <property type="project" value="TreeGrafter"/>
</dbReference>
<feature type="repeat" description="TPR" evidence="3">
    <location>
        <begin position="23"/>
        <end position="56"/>
    </location>
</feature>
<dbReference type="EMBL" id="DSEC01000461">
    <property type="protein sequence ID" value="HER44087.1"/>
    <property type="molecule type" value="Genomic_DNA"/>
</dbReference>
<comment type="caution">
    <text evidence="5">The sequence shown here is derived from an EMBL/GenBank/DDBJ whole genome shotgun (WGS) entry which is preliminary data.</text>
</comment>
<feature type="repeat" description="TPR" evidence="3">
    <location>
        <begin position="261"/>
        <end position="294"/>
    </location>
</feature>
<feature type="repeat" description="TPR" evidence="3">
    <location>
        <begin position="227"/>
        <end position="260"/>
    </location>
</feature>
<feature type="signal peptide" evidence="4">
    <location>
        <begin position="1"/>
        <end position="19"/>
    </location>
</feature>
<evidence type="ECO:0000256" key="2">
    <source>
        <dbReference type="ARBA" id="ARBA00022803"/>
    </source>
</evidence>